<dbReference type="GO" id="GO:0005762">
    <property type="term" value="C:mitochondrial large ribosomal subunit"/>
    <property type="evidence" value="ECO:0007669"/>
    <property type="project" value="TreeGrafter"/>
</dbReference>
<keyword evidence="12" id="KW-1185">Reference proteome</keyword>
<dbReference type="GO" id="GO:0006412">
    <property type="term" value="P:translation"/>
    <property type="evidence" value="ECO:0007669"/>
    <property type="project" value="InterPro"/>
</dbReference>
<gene>
    <name evidence="11" type="ORF">HZH66_006777</name>
</gene>
<comment type="subcellular location">
    <subcellularLocation>
        <location evidence="1">Mitochondrion</location>
    </subcellularLocation>
</comment>
<dbReference type="InterPro" id="IPR051991">
    <property type="entry name" value="Mitoribosomal_protein_bL32"/>
</dbReference>
<evidence type="ECO:0000256" key="6">
    <source>
        <dbReference type="ARBA" id="ARBA00023274"/>
    </source>
</evidence>
<proteinExistence type="inferred from homology"/>
<comment type="similarity">
    <text evidence="2">Belongs to the bacterial ribosomal protein bL32 family.</text>
</comment>
<feature type="compositionally biased region" description="Basic and acidic residues" evidence="10">
    <location>
        <begin position="189"/>
        <end position="200"/>
    </location>
</feature>
<evidence type="ECO:0000256" key="9">
    <source>
        <dbReference type="ARBA" id="ARBA00045766"/>
    </source>
</evidence>
<dbReference type="GO" id="GO:0003735">
    <property type="term" value="F:structural constituent of ribosome"/>
    <property type="evidence" value="ECO:0007669"/>
    <property type="project" value="TreeGrafter"/>
</dbReference>
<evidence type="ECO:0000256" key="5">
    <source>
        <dbReference type="ARBA" id="ARBA00023128"/>
    </source>
</evidence>
<protein>
    <recommendedName>
        <fullName evidence="7">Large ribosomal subunit protein bL32m</fullName>
    </recommendedName>
    <alternativeName>
        <fullName evidence="8">39S ribosomal protein L32, mitochondrial</fullName>
    </alternativeName>
</protein>
<dbReference type="PANTHER" id="PTHR21026:SF2">
    <property type="entry name" value="LARGE RIBOSOMAL SUBUNIT PROTEIN BL32M"/>
    <property type="match status" value="1"/>
</dbReference>
<reference evidence="11" key="1">
    <citation type="journal article" date="2020" name="G3 (Bethesda)">
        <title>High-Quality Assemblies for Three Invasive Social Wasps from the &lt;i&gt;Vespula&lt;/i&gt; Genus.</title>
        <authorList>
            <person name="Harrop T.W.R."/>
            <person name="Guhlin J."/>
            <person name="McLaughlin G.M."/>
            <person name="Permina E."/>
            <person name="Stockwell P."/>
            <person name="Gilligan J."/>
            <person name="Le Lec M.F."/>
            <person name="Gruber M.A.M."/>
            <person name="Quinn O."/>
            <person name="Lovegrove M."/>
            <person name="Duncan E.J."/>
            <person name="Remnant E.J."/>
            <person name="Van Eeckhoven J."/>
            <person name="Graham B."/>
            <person name="Knapp R.A."/>
            <person name="Langford K.W."/>
            <person name="Kronenberg Z."/>
            <person name="Press M.O."/>
            <person name="Eacker S.M."/>
            <person name="Wilson-Rankin E.E."/>
            <person name="Purcell J."/>
            <person name="Lester P.J."/>
            <person name="Dearden P.K."/>
        </authorList>
    </citation>
    <scope>NUCLEOTIDE SEQUENCE</scope>
    <source>
        <strain evidence="11">Marl-1</strain>
    </source>
</reference>
<feature type="region of interest" description="Disordered" evidence="10">
    <location>
        <begin position="180"/>
        <end position="200"/>
    </location>
</feature>
<evidence type="ECO:0000256" key="1">
    <source>
        <dbReference type="ARBA" id="ARBA00004173"/>
    </source>
</evidence>
<dbReference type="SUPFAM" id="SSF57829">
    <property type="entry name" value="Zn-binding ribosomal proteins"/>
    <property type="match status" value="1"/>
</dbReference>
<evidence type="ECO:0000313" key="11">
    <source>
        <dbReference type="EMBL" id="KAF7398880.1"/>
    </source>
</evidence>
<dbReference type="InterPro" id="IPR011332">
    <property type="entry name" value="Ribosomal_zn-bd"/>
</dbReference>
<evidence type="ECO:0000313" key="12">
    <source>
        <dbReference type="Proteomes" id="UP000614350"/>
    </source>
</evidence>
<keyword evidence="5" id="KW-0496">Mitochondrion</keyword>
<evidence type="ECO:0000256" key="3">
    <source>
        <dbReference type="ARBA" id="ARBA00022946"/>
    </source>
</evidence>
<name>A0A834N6Q6_VESVU</name>
<evidence type="ECO:0000256" key="7">
    <source>
        <dbReference type="ARBA" id="ARBA00039935"/>
    </source>
</evidence>
<keyword evidence="6" id="KW-0687">Ribonucleoprotein</keyword>
<evidence type="ECO:0000256" key="10">
    <source>
        <dbReference type="SAM" id="MobiDB-lite"/>
    </source>
</evidence>
<dbReference type="PANTHER" id="PTHR21026">
    <property type="entry name" value="39S RIBOSOMAL PROTEIN L32, MITOCHONDRIAL"/>
    <property type="match status" value="1"/>
</dbReference>
<keyword evidence="3" id="KW-0809">Transit peptide</keyword>
<dbReference type="EMBL" id="JACSEA010000006">
    <property type="protein sequence ID" value="KAF7398880.1"/>
    <property type="molecule type" value="Genomic_DNA"/>
</dbReference>
<dbReference type="AlphaFoldDB" id="A0A834N6Q6"/>
<organism evidence="11 12">
    <name type="scientific">Vespula vulgaris</name>
    <name type="common">Yellow jacket</name>
    <name type="synonym">Wasp</name>
    <dbReference type="NCBI Taxonomy" id="7454"/>
    <lineage>
        <taxon>Eukaryota</taxon>
        <taxon>Metazoa</taxon>
        <taxon>Ecdysozoa</taxon>
        <taxon>Arthropoda</taxon>
        <taxon>Hexapoda</taxon>
        <taxon>Insecta</taxon>
        <taxon>Pterygota</taxon>
        <taxon>Neoptera</taxon>
        <taxon>Endopterygota</taxon>
        <taxon>Hymenoptera</taxon>
        <taxon>Apocrita</taxon>
        <taxon>Aculeata</taxon>
        <taxon>Vespoidea</taxon>
        <taxon>Vespidae</taxon>
        <taxon>Vespinae</taxon>
        <taxon>Vespula</taxon>
    </lineage>
</organism>
<comment type="caution">
    <text evidence="11">The sequence shown here is derived from an EMBL/GenBank/DDBJ whole genome shotgun (WGS) entry which is preliminary data.</text>
</comment>
<sequence length="200" mass="23136">MAVSMVRRLTSAFRKIEQTLNIIFNRKFPPEALYAIDCNGLNLPCNVNNRSRFSLKDIIGDGFLWGVPTVRRTIEKRMSRRFGVPKYNWKPHVPKTNLLMCPNCGSHHEAGLLCGYCYEKVKIETKEMQDAIQQKLGLSAVEEDVIVIYEGENNKTEEFWKNQKVIEMPKKRPEWFHKNLLEPSTVEPSDSKDIKPPQLA</sequence>
<dbReference type="Proteomes" id="UP000614350">
    <property type="component" value="Unassembled WGS sequence"/>
</dbReference>
<comment type="function">
    <text evidence="9">Component of the mitochondrial large ribosomal subunit (mt-LSU). The mitochondrial ribosome (mitoribosome) is a large ribonucleoprotein complex responsible for the synthesis of proteins inside mitochondria.</text>
</comment>
<evidence type="ECO:0000256" key="4">
    <source>
        <dbReference type="ARBA" id="ARBA00022980"/>
    </source>
</evidence>
<evidence type="ECO:0000256" key="2">
    <source>
        <dbReference type="ARBA" id="ARBA00008560"/>
    </source>
</evidence>
<keyword evidence="4" id="KW-0689">Ribosomal protein</keyword>
<evidence type="ECO:0000256" key="8">
    <source>
        <dbReference type="ARBA" id="ARBA00042577"/>
    </source>
</evidence>
<accession>A0A834N6Q6</accession>